<evidence type="ECO:0000259" key="1">
    <source>
        <dbReference type="Pfam" id="PF13643"/>
    </source>
</evidence>
<name>A0A7R6PIT5_9GAMM</name>
<gene>
    <name evidence="2" type="ORF">NEJAP_1936</name>
</gene>
<dbReference type="RefSeq" id="WP_201347110.1">
    <property type="nucleotide sequence ID" value="NZ_AP014546.1"/>
</dbReference>
<accession>A0A7R6PIT5</accession>
<reference evidence="2 3" key="1">
    <citation type="journal article" date="2008" name="Int. J. Syst. Evol. Microbiol.">
        <title>Neptunomonas japonica sp. nov., an Osedax japonicus symbiont-like bacterium isolated from sediment adjacent to sperm whale carcasses off Kagoshima, Japan.</title>
        <authorList>
            <person name="Miyazaki M."/>
            <person name="Nogi Y."/>
            <person name="Fujiwara Y."/>
            <person name="Kawato M."/>
            <person name="Kubokawa K."/>
            <person name="Horikoshi K."/>
        </authorList>
    </citation>
    <scope>NUCLEOTIDE SEQUENCE [LARGE SCALE GENOMIC DNA]</scope>
    <source>
        <strain evidence="2 3">JAMM 1380</strain>
    </source>
</reference>
<dbReference type="InterPro" id="IPR025285">
    <property type="entry name" value="DUF4145"/>
</dbReference>
<dbReference type="AlphaFoldDB" id="A0A7R6PIT5"/>
<sequence>MNTDIWTSISSFIDATKYPSLPCPYCKSGEVALDLASLETRPLPDKYKEMASRHYEDQKKVQADRIAIKGVSVIAAFDEHPLLGIIFGACAISEELKEDIRTVGQCISFFECKQCKGGISGIGLAKIHQRKAVNEEQKPTQVKFEYFTPTIPMMDVSPNVPSNIKSELFDSFKHFHFDPPSAASKLRRAIEGFCKVEGAEGSNLQRQINSLKSISSEEVEYLGALKLVGNEGTHSDGVDEQDLLQAYTVFEYVLELYDRRARYQATLPDFKQITSKFNKTKPQLENNNLKL</sequence>
<protein>
    <recommendedName>
        <fullName evidence="1">DUF4145 domain-containing protein</fullName>
    </recommendedName>
</protein>
<organism evidence="2 3">
    <name type="scientific">Neptunomonas japonica JAMM 1380</name>
    <dbReference type="NCBI Taxonomy" id="1441457"/>
    <lineage>
        <taxon>Bacteria</taxon>
        <taxon>Pseudomonadati</taxon>
        <taxon>Pseudomonadota</taxon>
        <taxon>Gammaproteobacteria</taxon>
        <taxon>Oceanospirillales</taxon>
        <taxon>Oceanospirillaceae</taxon>
        <taxon>Neptunomonas</taxon>
    </lineage>
</organism>
<evidence type="ECO:0000313" key="2">
    <source>
        <dbReference type="EMBL" id="BBB29886.1"/>
    </source>
</evidence>
<dbReference type="Proteomes" id="UP000595332">
    <property type="component" value="Chromosome"/>
</dbReference>
<keyword evidence="3" id="KW-1185">Reference proteome</keyword>
<feature type="domain" description="DUF4145" evidence="1">
    <location>
        <begin position="174"/>
        <end position="250"/>
    </location>
</feature>
<proteinExistence type="predicted"/>
<dbReference type="Pfam" id="PF13643">
    <property type="entry name" value="DUF4145"/>
    <property type="match status" value="1"/>
</dbReference>
<dbReference type="EMBL" id="AP014546">
    <property type="protein sequence ID" value="BBB29886.1"/>
    <property type="molecule type" value="Genomic_DNA"/>
</dbReference>
<dbReference type="KEGG" id="njp:NEJAP_1936"/>
<evidence type="ECO:0000313" key="3">
    <source>
        <dbReference type="Proteomes" id="UP000595332"/>
    </source>
</evidence>